<evidence type="ECO:0008006" key="4">
    <source>
        <dbReference type="Google" id="ProtNLM"/>
    </source>
</evidence>
<feature type="transmembrane region" description="Helical" evidence="1">
    <location>
        <begin position="20"/>
        <end position="41"/>
    </location>
</feature>
<dbReference type="RefSeq" id="WP_109403712.1">
    <property type="nucleotide sequence ID" value="NZ_QFFG01000001.1"/>
</dbReference>
<keyword evidence="1" id="KW-0812">Transmembrane</keyword>
<proteinExistence type="predicted"/>
<comment type="caution">
    <text evidence="2">The sequence shown here is derived from an EMBL/GenBank/DDBJ whole genome shotgun (WGS) entry which is preliminary data.</text>
</comment>
<feature type="transmembrane region" description="Helical" evidence="1">
    <location>
        <begin position="61"/>
        <end position="81"/>
    </location>
</feature>
<reference evidence="2 3" key="1">
    <citation type="submission" date="2018-05" db="EMBL/GenBank/DDBJ databases">
        <title>Polaribacter aquimarinus sp. nov., isolated from sediment in a sediment of sea.</title>
        <authorList>
            <person name="Lu D."/>
        </authorList>
    </citation>
    <scope>NUCLEOTIDE SEQUENCE [LARGE SCALE GENOMIC DNA]</scope>
    <source>
        <strain evidence="2 3">ZY113</strain>
    </source>
</reference>
<dbReference type="EMBL" id="QFFG01000001">
    <property type="protein sequence ID" value="PWG06804.1"/>
    <property type="molecule type" value="Genomic_DNA"/>
</dbReference>
<sequence>MKKLSKREKEEIARKKDSRYTTWFCFIFGIIFSIGGLKRWFSDDISIQMSSRTNYPILSNGLYPTIIGLVFVVIGFYRMFFIKKP</sequence>
<keyword evidence="1" id="KW-1133">Transmembrane helix</keyword>
<dbReference type="AlphaFoldDB" id="A0A2U2JEQ7"/>
<name>A0A2U2JEQ7_9FLAO</name>
<evidence type="ECO:0000313" key="3">
    <source>
        <dbReference type="Proteomes" id="UP000245670"/>
    </source>
</evidence>
<accession>A0A2U2JEQ7</accession>
<keyword evidence="3" id="KW-1185">Reference proteome</keyword>
<protein>
    <recommendedName>
        <fullName evidence="4">DUF3098 domain-containing protein</fullName>
    </recommendedName>
</protein>
<organism evidence="2 3">
    <name type="scientific">Polaribacter aquimarinus</name>
    <dbReference type="NCBI Taxonomy" id="2100726"/>
    <lineage>
        <taxon>Bacteria</taxon>
        <taxon>Pseudomonadati</taxon>
        <taxon>Bacteroidota</taxon>
        <taxon>Flavobacteriia</taxon>
        <taxon>Flavobacteriales</taxon>
        <taxon>Flavobacteriaceae</taxon>
    </lineage>
</organism>
<dbReference type="Proteomes" id="UP000245670">
    <property type="component" value="Unassembled WGS sequence"/>
</dbReference>
<gene>
    <name evidence="2" type="ORF">DIS07_02910</name>
</gene>
<evidence type="ECO:0000256" key="1">
    <source>
        <dbReference type="SAM" id="Phobius"/>
    </source>
</evidence>
<keyword evidence="1" id="KW-0472">Membrane</keyword>
<evidence type="ECO:0000313" key="2">
    <source>
        <dbReference type="EMBL" id="PWG06804.1"/>
    </source>
</evidence>